<protein>
    <submittedName>
        <fullName evidence="1">Uncharacterized protein</fullName>
    </submittedName>
</protein>
<gene>
    <name evidence="1" type="ORF">COU81_00225</name>
</gene>
<proteinExistence type="predicted"/>
<comment type="caution">
    <text evidence="1">The sequence shown here is derived from an EMBL/GenBank/DDBJ whole genome shotgun (WGS) entry which is preliminary data.</text>
</comment>
<name>A0A2M8KF20_9BACT</name>
<evidence type="ECO:0000313" key="2">
    <source>
        <dbReference type="Proteomes" id="UP000231450"/>
    </source>
</evidence>
<sequence>MLSFFVPLAIFIKIFLNAKMMKIFIANELNALGHSPDILSQDQMSFLSKTFIKIYRYGLLNTIYSV</sequence>
<dbReference type="AlphaFoldDB" id="A0A2M8KF20"/>
<reference evidence="2" key="1">
    <citation type="submission" date="2017-09" db="EMBL/GenBank/DDBJ databases">
        <title>Depth-based differentiation of microbial function through sediment-hosted aquifers and enrichment of novel symbionts in the deep terrestrial subsurface.</title>
        <authorList>
            <person name="Probst A.J."/>
            <person name="Ladd B."/>
            <person name="Jarett J.K."/>
            <person name="Geller-Mcgrath D.E."/>
            <person name="Sieber C.M.K."/>
            <person name="Emerson J.B."/>
            <person name="Anantharaman K."/>
            <person name="Thomas B.C."/>
            <person name="Malmstrom R."/>
            <person name="Stieglmeier M."/>
            <person name="Klingl A."/>
            <person name="Woyke T."/>
            <person name="Ryan C.M."/>
            <person name="Banfield J.F."/>
        </authorList>
    </citation>
    <scope>NUCLEOTIDE SEQUENCE [LARGE SCALE GENOMIC DNA]</scope>
</reference>
<dbReference type="EMBL" id="PFDW01000006">
    <property type="protein sequence ID" value="PJE58519.1"/>
    <property type="molecule type" value="Genomic_DNA"/>
</dbReference>
<dbReference type="Proteomes" id="UP000231450">
    <property type="component" value="Unassembled WGS sequence"/>
</dbReference>
<accession>A0A2M8KF20</accession>
<organism evidence="1 2">
    <name type="scientific">Candidatus Portnoybacteria bacterium CG10_big_fil_rev_8_21_14_0_10_36_7</name>
    <dbReference type="NCBI Taxonomy" id="1974812"/>
    <lineage>
        <taxon>Bacteria</taxon>
        <taxon>Candidatus Portnoyibacteriota</taxon>
    </lineage>
</organism>
<evidence type="ECO:0000313" key="1">
    <source>
        <dbReference type="EMBL" id="PJE58519.1"/>
    </source>
</evidence>